<dbReference type="SUPFAM" id="SSF116734">
    <property type="entry name" value="DNA methylase specificity domain"/>
    <property type="match status" value="2"/>
</dbReference>
<reference evidence="5" key="1">
    <citation type="submission" date="2018-03" db="EMBL/GenBank/DDBJ databases">
        <authorList>
            <person name="Nunes O.C."/>
            <person name="Lopes A.R."/>
            <person name="Froufe H."/>
            <person name="Munoz-Merida A."/>
            <person name="Barroso C."/>
            <person name="Egas C."/>
        </authorList>
    </citation>
    <scope>NUCLEOTIDE SEQUENCE</scope>
    <source>
        <strain evidence="5">ON4</strain>
    </source>
</reference>
<sequence>MNAERRDWLSDIPDHWSIRKASHILHLTVGGTPPTSRADYFEGNVPWVTIADMAGGQVQTGERFLSEEGVRAAGIPWSEPGELLYSFKLSIGKTAFVHSRLVTNEAIATVKSTSRIDLGFARWVLPLAFEASASRNIYGAPILNQQQLLASRIPYPGLEEQRRIADYLDRETAEIDALIDELSSLSDLVGERQSAAVERKFLGHDFVQIRHLNPQRETGVSVNGASWQAQEGQPGVLKTGAASKGYLDVAENKAVVEVSEIARLTTPLKADRILINRANTPELVGSTAYVSNEYPNLFLSDKLWQIDFNANNEFMYYVRNSRIYRDQVSLRSVGASASMQNLSYEDFLSIELPVPDRDTQTRIADSAQKIFEDAVESKTMVQDAVALAKERRSALISAAVTGQINVTEKHAPVAEQIEAELAEAR</sequence>
<organism evidence="5 6">
    <name type="scientific">Gulosibacter molinativorax</name>
    <dbReference type="NCBI Taxonomy" id="256821"/>
    <lineage>
        <taxon>Bacteria</taxon>
        <taxon>Bacillati</taxon>
        <taxon>Actinomycetota</taxon>
        <taxon>Actinomycetes</taxon>
        <taxon>Micrococcales</taxon>
        <taxon>Microbacteriaceae</taxon>
        <taxon>Gulosibacter</taxon>
    </lineage>
</organism>
<dbReference type="PANTHER" id="PTHR30408:SF12">
    <property type="entry name" value="TYPE I RESTRICTION ENZYME MJAVIII SPECIFICITY SUBUNIT"/>
    <property type="match status" value="1"/>
</dbReference>
<dbReference type="Proteomes" id="UP001170379">
    <property type="component" value="Unassembled WGS sequence"/>
</dbReference>
<accession>A0ABT7C9L6</accession>
<dbReference type="EMBL" id="PXVD01000017">
    <property type="protein sequence ID" value="MDJ1371887.1"/>
    <property type="molecule type" value="Genomic_DNA"/>
</dbReference>
<dbReference type="RefSeq" id="WP_084147559.1">
    <property type="nucleotide sequence ID" value="NZ_CP028426.1"/>
</dbReference>
<comment type="caution">
    <text evidence="5">The sequence shown here is derived from an EMBL/GenBank/DDBJ whole genome shotgun (WGS) entry which is preliminary data.</text>
</comment>
<keyword evidence="5" id="KW-0540">Nuclease</keyword>
<keyword evidence="6" id="KW-1185">Reference proteome</keyword>
<gene>
    <name evidence="5" type="ORF">C7K25_10995</name>
</gene>
<feature type="domain" description="Type I restriction modification DNA specificity" evidence="4">
    <location>
        <begin position="13"/>
        <end position="173"/>
    </location>
</feature>
<dbReference type="InterPro" id="IPR000055">
    <property type="entry name" value="Restrct_endonuc_typeI_TRD"/>
</dbReference>
<evidence type="ECO:0000256" key="1">
    <source>
        <dbReference type="ARBA" id="ARBA00010923"/>
    </source>
</evidence>
<proteinExistence type="inferred from homology"/>
<keyword evidence="5" id="KW-0255">Endonuclease</keyword>
<keyword evidence="3" id="KW-0238">DNA-binding</keyword>
<dbReference type="InterPro" id="IPR052021">
    <property type="entry name" value="Type-I_RS_S_subunit"/>
</dbReference>
<name>A0ABT7C9L6_9MICO</name>
<keyword evidence="2" id="KW-0680">Restriction system</keyword>
<evidence type="ECO:0000256" key="2">
    <source>
        <dbReference type="ARBA" id="ARBA00022747"/>
    </source>
</evidence>
<protein>
    <submittedName>
        <fullName evidence="5">Restriction endonuclease subunit S</fullName>
    </submittedName>
</protein>
<dbReference type="InterPro" id="IPR044946">
    <property type="entry name" value="Restrct_endonuc_typeI_TRD_sf"/>
</dbReference>
<dbReference type="Gene3D" id="3.90.220.20">
    <property type="entry name" value="DNA methylase specificity domains"/>
    <property type="match status" value="2"/>
</dbReference>
<reference evidence="5" key="2">
    <citation type="journal article" date="2022" name="Sci. Rep.">
        <title>In silico prediction of the enzymes involved in the degradation of the herbicide molinate by Gulosibacter molinativorax ON4T.</title>
        <authorList>
            <person name="Lopes A.R."/>
            <person name="Bunin E."/>
            <person name="Viana A.T."/>
            <person name="Froufe H."/>
            <person name="Munoz-Merida A."/>
            <person name="Pinho D."/>
            <person name="Figueiredo J."/>
            <person name="Barroso C."/>
            <person name="Vaz-Moreira I."/>
            <person name="Bellanger X."/>
            <person name="Egas C."/>
            <person name="Nunes O.C."/>
        </authorList>
    </citation>
    <scope>NUCLEOTIDE SEQUENCE</scope>
    <source>
        <strain evidence="5">ON4</strain>
    </source>
</reference>
<dbReference type="PANTHER" id="PTHR30408">
    <property type="entry name" value="TYPE-1 RESTRICTION ENZYME ECOKI SPECIFICITY PROTEIN"/>
    <property type="match status" value="1"/>
</dbReference>
<keyword evidence="5" id="KW-0378">Hydrolase</keyword>
<dbReference type="Pfam" id="PF01420">
    <property type="entry name" value="Methylase_S"/>
    <property type="match status" value="1"/>
</dbReference>
<evidence type="ECO:0000259" key="4">
    <source>
        <dbReference type="Pfam" id="PF01420"/>
    </source>
</evidence>
<evidence type="ECO:0000256" key="3">
    <source>
        <dbReference type="ARBA" id="ARBA00023125"/>
    </source>
</evidence>
<evidence type="ECO:0000313" key="6">
    <source>
        <dbReference type="Proteomes" id="UP001170379"/>
    </source>
</evidence>
<dbReference type="GO" id="GO:0004519">
    <property type="term" value="F:endonuclease activity"/>
    <property type="evidence" value="ECO:0007669"/>
    <property type="project" value="UniProtKB-KW"/>
</dbReference>
<comment type="similarity">
    <text evidence="1">Belongs to the type-I restriction system S methylase family.</text>
</comment>
<evidence type="ECO:0000313" key="5">
    <source>
        <dbReference type="EMBL" id="MDJ1371887.1"/>
    </source>
</evidence>